<sequence length="292" mass="31370">MIAMTLRQHRYSIGALAVSVALITVVIALAAGTDEPVWWESATWYLLHTPLVLGGVFAVFWAAPLVSREYENRTHLFAWGQDVSPARWLAGKVVVLAGIAAGLSGILGAFAHAAMLNPSVQAAGFEPFAPQAFDASPQLMAAHALFGFGLGLLASVAIRLTLPAMGLTLFLFAGVRVLVMDYFRPYYLTPVRAFEDWSGPVGQQVPRPPGSMFVDGGIVDATGNLMEAPKECIGVSGAIECGRAHGVAGLVERYQPADRVAAFQWIESGIYLGSAAILFVIAFVWIRRRRQV</sequence>
<feature type="transmembrane region" description="Helical" evidence="1">
    <location>
        <begin position="268"/>
        <end position="286"/>
    </location>
</feature>
<keyword evidence="1" id="KW-1133">Transmembrane helix</keyword>
<dbReference type="Proteomes" id="UP001519332">
    <property type="component" value="Unassembled WGS sequence"/>
</dbReference>
<organism evidence="2 3">
    <name type="scientific">Kibdelosporangium banguiense</name>
    <dbReference type="NCBI Taxonomy" id="1365924"/>
    <lineage>
        <taxon>Bacteria</taxon>
        <taxon>Bacillati</taxon>
        <taxon>Actinomycetota</taxon>
        <taxon>Actinomycetes</taxon>
        <taxon>Pseudonocardiales</taxon>
        <taxon>Pseudonocardiaceae</taxon>
        <taxon>Kibdelosporangium</taxon>
    </lineage>
</organism>
<evidence type="ECO:0000256" key="1">
    <source>
        <dbReference type="SAM" id="Phobius"/>
    </source>
</evidence>
<reference evidence="2 3" key="1">
    <citation type="submission" date="2021-03" db="EMBL/GenBank/DDBJ databases">
        <title>Sequencing the genomes of 1000 actinobacteria strains.</title>
        <authorList>
            <person name="Klenk H.-P."/>
        </authorList>
    </citation>
    <scope>NUCLEOTIDE SEQUENCE [LARGE SCALE GENOMIC DNA]</scope>
    <source>
        <strain evidence="2 3">DSM 46670</strain>
    </source>
</reference>
<evidence type="ECO:0000313" key="3">
    <source>
        <dbReference type="Proteomes" id="UP001519332"/>
    </source>
</evidence>
<dbReference type="EMBL" id="JAGINW010000001">
    <property type="protein sequence ID" value="MBP2319989.1"/>
    <property type="molecule type" value="Genomic_DNA"/>
</dbReference>
<accession>A0ABS4T7S8</accession>
<feature type="transmembrane region" description="Helical" evidence="1">
    <location>
        <begin position="160"/>
        <end position="179"/>
    </location>
</feature>
<feature type="transmembrane region" description="Helical" evidence="1">
    <location>
        <begin position="44"/>
        <end position="66"/>
    </location>
</feature>
<feature type="transmembrane region" description="Helical" evidence="1">
    <location>
        <begin position="12"/>
        <end position="32"/>
    </location>
</feature>
<protein>
    <recommendedName>
        <fullName evidence="4">ABC transporter permease</fullName>
    </recommendedName>
</protein>
<gene>
    <name evidence="2" type="ORF">JOF56_000374</name>
</gene>
<keyword evidence="1" id="KW-0472">Membrane</keyword>
<evidence type="ECO:0008006" key="4">
    <source>
        <dbReference type="Google" id="ProtNLM"/>
    </source>
</evidence>
<keyword evidence="3" id="KW-1185">Reference proteome</keyword>
<keyword evidence="1" id="KW-0812">Transmembrane</keyword>
<feature type="transmembrane region" description="Helical" evidence="1">
    <location>
        <begin position="135"/>
        <end position="153"/>
    </location>
</feature>
<evidence type="ECO:0000313" key="2">
    <source>
        <dbReference type="EMBL" id="MBP2319989.1"/>
    </source>
</evidence>
<name>A0ABS4T7S8_9PSEU</name>
<proteinExistence type="predicted"/>
<dbReference type="RefSeq" id="WP_209633739.1">
    <property type="nucleotide sequence ID" value="NZ_JAGINW010000001.1"/>
</dbReference>
<feature type="transmembrane region" description="Helical" evidence="1">
    <location>
        <begin position="93"/>
        <end position="115"/>
    </location>
</feature>
<comment type="caution">
    <text evidence="2">The sequence shown here is derived from an EMBL/GenBank/DDBJ whole genome shotgun (WGS) entry which is preliminary data.</text>
</comment>